<dbReference type="AlphaFoldDB" id="A0A9W7Y4B4"/>
<feature type="non-terminal residue" evidence="3">
    <location>
        <position position="170"/>
    </location>
</feature>
<dbReference type="Proteomes" id="UP001143981">
    <property type="component" value="Unassembled WGS sequence"/>
</dbReference>
<reference evidence="3" key="1">
    <citation type="submission" date="2022-07" db="EMBL/GenBank/DDBJ databases">
        <title>Phylogenomic reconstructions and comparative analyses of Kickxellomycotina fungi.</title>
        <authorList>
            <person name="Reynolds N.K."/>
            <person name="Stajich J.E."/>
            <person name="Barry K."/>
            <person name="Grigoriev I.V."/>
            <person name="Crous P."/>
            <person name="Smith M.E."/>
        </authorList>
    </citation>
    <scope>NUCLEOTIDE SEQUENCE</scope>
    <source>
        <strain evidence="3">BCRC 34381</strain>
    </source>
</reference>
<feature type="transmembrane region" description="Helical" evidence="2">
    <location>
        <begin position="151"/>
        <end position="168"/>
    </location>
</feature>
<keyword evidence="4" id="KW-1185">Reference proteome</keyword>
<feature type="transmembrane region" description="Helical" evidence="2">
    <location>
        <begin position="82"/>
        <end position="101"/>
    </location>
</feature>
<accession>A0A9W7Y4B4</accession>
<evidence type="ECO:0000313" key="3">
    <source>
        <dbReference type="EMBL" id="KAJ1724430.1"/>
    </source>
</evidence>
<name>A0A9W7Y4B4_9FUNG</name>
<feature type="region of interest" description="Disordered" evidence="1">
    <location>
        <begin position="53"/>
        <end position="72"/>
    </location>
</feature>
<gene>
    <name evidence="3" type="ORF">LPJ61_005740</name>
</gene>
<keyword evidence="2" id="KW-0472">Membrane</keyword>
<keyword evidence="2" id="KW-0812">Transmembrane</keyword>
<sequence>MGLREKTDVDLQLISLGCAVLTLLVLVVARRYTADWRERRGFRRHLAATHRRLTQGTEPAHDQVSVDATSPPGRARRRWKRFIAAAPLVPLATAYVVARIGWDVFEVLVFCSIDLLRDASAGAVSAIQALARATRGYTYEAWGRLDVSRRVAFTVVAVIEGSVGWLFTVG</sequence>
<protein>
    <submittedName>
        <fullName evidence="3">Uncharacterized protein</fullName>
    </submittedName>
</protein>
<evidence type="ECO:0000256" key="2">
    <source>
        <dbReference type="SAM" id="Phobius"/>
    </source>
</evidence>
<organism evidence="3 4">
    <name type="scientific">Coemansia biformis</name>
    <dbReference type="NCBI Taxonomy" id="1286918"/>
    <lineage>
        <taxon>Eukaryota</taxon>
        <taxon>Fungi</taxon>
        <taxon>Fungi incertae sedis</taxon>
        <taxon>Zoopagomycota</taxon>
        <taxon>Kickxellomycotina</taxon>
        <taxon>Kickxellomycetes</taxon>
        <taxon>Kickxellales</taxon>
        <taxon>Kickxellaceae</taxon>
        <taxon>Coemansia</taxon>
    </lineage>
</organism>
<comment type="caution">
    <text evidence="3">The sequence shown here is derived from an EMBL/GenBank/DDBJ whole genome shotgun (WGS) entry which is preliminary data.</text>
</comment>
<feature type="transmembrane region" description="Helical" evidence="2">
    <location>
        <begin position="12"/>
        <end position="33"/>
    </location>
</feature>
<dbReference type="OrthoDB" id="5543545at2759"/>
<keyword evidence="2" id="KW-1133">Transmembrane helix</keyword>
<evidence type="ECO:0000313" key="4">
    <source>
        <dbReference type="Proteomes" id="UP001143981"/>
    </source>
</evidence>
<evidence type="ECO:0000256" key="1">
    <source>
        <dbReference type="SAM" id="MobiDB-lite"/>
    </source>
</evidence>
<proteinExistence type="predicted"/>
<dbReference type="EMBL" id="JANBOI010002115">
    <property type="protein sequence ID" value="KAJ1724430.1"/>
    <property type="molecule type" value="Genomic_DNA"/>
</dbReference>